<dbReference type="GO" id="GO:0008137">
    <property type="term" value="F:NADH dehydrogenase (ubiquinone) activity"/>
    <property type="evidence" value="ECO:0007669"/>
    <property type="project" value="InterPro"/>
</dbReference>
<keyword evidence="4" id="KW-0874">Quinone</keyword>
<organism evidence="6">
    <name type="scientific">Desulfatirhabdium butyrativorans</name>
    <dbReference type="NCBI Taxonomy" id="340467"/>
    <lineage>
        <taxon>Bacteria</taxon>
        <taxon>Pseudomonadati</taxon>
        <taxon>Thermodesulfobacteriota</taxon>
        <taxon>Desulfobacteria</taxon>
        <taxon>Desulfobacterales</taxon>
        <taxon>Desulfatirhabdiaceae</taxon>
        <taxon>Desulfatirhabdium</taxon>
    </lineage>
</organism>
<dbReference type="InterPro" id="IPR020396">
    <property type="entry name" value="NADH_UbQ_OxRdtase_CS"/>
</dbReference>
<dbReference type="InterPro" id="IPR001268">
    <property type="entry name" value="NADH_UbQ_OxRdtase_30kDa_su"/>
</dbReference>
<evidence type="ECO:0000313" key="6">
    <source>
        <dbReference type="EMBL" id="HGU34181.1"/>
    </source>
</evidence>
<dbReference type="EMBL" id="DSUH01000352">
    <property type="protein sequence ID" value="HGU34181.1"/>
    <property type="molecule type" value="Genomic_DNA"/>
</dbReference>
<comment type="caution">
    <text evidence="6">The sequence shown here is derived from an EMBL/GenBank/DDBJ whole genome shotgun (WGS) entry which is preliminary data.</text>
</comment>
<dbReference type="Pfam" id="PF00329">
    <property type="entry name" value="Complex1_30kDa"/>
    <property type="match status" value="1"/>
</dbReference>
<dbReference type="PANTHER" id="PTHR10884">
    <property type="entry name" value="NADH DEHYDROGENASE UBIQUINONE IRON-SULFUR PROTEIN 3"/>
    <property type="match status" value="1"/>
</dbReference>
<dbReference type="InterPro" id="IPR037232">
    <property type="entry name" value="NADH_quin_OxRdtase_su_C/D-like"/>
</dbReference>
<proteinExistence type="inferred from homology"/>
<name>A0A7C4RU85_9BACT</name>
<evidence type="ECO:0000256" key="3">
    <source>
        <dbReference type="RuleBase" id="RU003456"/>
    </source>
</evidence>
<dbReference type="PANTHER" id="PTHR10884:SF14">
    <property type="entry name" value="NADH DEHYDROGENASE [UBIQUINONE] IRON-SULFUR PROTEIN 3, MITOCHONDRIAL"/>
    <property type="match status" value="1"/>
</dbReference>
<protein>
    <recommendedName>
        <fullName evidence="4">NADH-quinone oxidoreductase</fullName>
        <ecNumber evidence="4">7.1.1.-</ecNumber>
    </recommendedName>
</protein>
<dbReference type="EC" id="7.1.1.-" evidence="4"/>
<dbReference type="AlphaFoldDB" id="A0A7C4RU85"/>
<dbReference type="PROSITE" id="PS00542">
    <property type="entry name" value="COMPLEX1_30K"/>
    <property type="match status" value="1"/>
</dbReference>
<comment type="catalytic activity">
    <reaction evidence="4">
        <text>a quinone + NADH + 5 H(+)(in) = a quinol + NAD(+) + 4 H(+)(out)</text>
        <dbReference type="Rhea" id="RHEA:57888"/>
        <dbReference type="ChEBI" id="CHEBI:15378"/>
        <dbReference type="ChEBI" id="CHEBI:24646"/>
        <dbReference type="ChEBI" id="CHEBI:57540"/>
        <dbReference type="ChEBI" id="CHEBI:57945"/>
        <dbReference type="ChEBI" id="CHEBI:132124"/>
    </reaction>
</comment>
<comment type="function">
    <text evidence="4">NDH-1 shuttles electrons from NADH, via FMN and iron-sulfur (Fe-S) centers, to quinones in the respiratory chain.</text>
</comment>
<comment type="similarity">
    <text evidence="1 3">Belongs to the complex I 30 kDa subunit family.</text>
</comment>
<sequence>MSHATERLLIDLCRQSGKCIVHNPCYPITGSCVDISIDAPTLLDAARLLSDLGYFLEDVTAVDVSEGIWLIYHFDRWEASQRVTLRVFASGEPPSAPSLSAIFQGADWHERECFDFFGVRFDGHPNLKPLLLPDDIEAPPLLKTSGKRSVLGLIPIERWVEDSTKIRGAAS</sequence>
<accession>A0A7C4RU85</accession>
<keyword evidence="3" id="KW-1278">Translocase</keyword>
<dbReference type="GO" id="GO:0048038">
    <property type="term" value="F:quinone binding"/>
    <property type="evidence" value="ECO:0007669"/>
    <property type="project" value="UniProtKB-KW"/>
</dbReference>
<evidence type="ECO:0000256" key="1">
    <source>
        <dbReference type="ARBA" id="ARBA00007569"/>
    </source>
</evidence>
<evidence type="ECO:0000259" key="5">
    <source>
        <dbReference type="Pfam" id="PF00329"/>
    </source>
</evidence>
<dbReference type="PROSITE" id="PS51257">
    <property type="entry name" value="PROKAR_LIPOPROTEIN"/>
    <property type="match status" value="1"/>
</dbReference>
<evidence type="ECO:0000256" key="4">
    <source>
        <dbReference type="RuleBase" id="RU003582"/>
    </source>
</evidence>
<reference evidence="6" key="1">
    <citation type="journal article" date="2020" name="mSystems">
        <title>Genome- and Community-Level Interaction Insights into Carbon Utilization and Element Cycling Functions of Hydrothermarchaeota in Hydrothermal Sediment.</title>
        <authorList>
            <person name="Zhou Z."/>
            <person name="Liu Y."/>
            <person name="Xu W."/>
            <person name="Pan J."/>
            <person name="Luo Z.H."/>
            <person name="Li M."/>
        </authorList>
    </citation>
    <scope>NUCLEOTIDE SEQUENCE [LARGE SCALE GENOMIC DNA]</scope>
    <source>
        <strain evidence="6">SpSt-477</strain>
    </source>
</reference>
<dbReference type="GO" id="GO:0016651">
    <property type="term" value="F:oxidoreductase activity, acting on NAD(P)H"/>
    <property type="evidence" value="ECO:0007669"/>
    <property type="project" value="InterPro"/>
</dbReference>
<gene>
    <name evidence="6" type="ORF">ENS29_15250</name>
</gene>
<keyword evidence="3" id="KW-0520">NAD</keyword>
<feature type="domain" description="NADH:ubiquinone oxidoreductase 30kDa subunit" evidence="5">
    <location>
        <begin position="36"/>
        <end position="144"/>
    </location>
</feature>
<dbReference type="SUPFAM" id="SSF143243">
    <property type="entry name" value="Nqo5-like"/>
    <property type="match status" value="1"/>
</dbReference>
<evidence type="ECO:0000256" key="2">
    <source>
        <dbReference type="ARBA" id="ARBA00022448"/>
    </source>
</evidence>
<keyword evidence="2 3" id="KW-0813">Transport</keyword>
<dbReference type="Gene3D" id="3.30.460.80">
    <property type="entry name" value="NADH:ubiquinone oxidoreductase, 30kDa subunit"/>
    <property type="match status" value="1"/>
</dbReference>